<evidence type="ECO:0000313" key="2">
    <source>
        <dbReference type="EMBL" id="SNQ48176.1"/>
    </source>
</evidence>
<reference evidence="2 3" key="1">
    <citation type="submission" date="2017-06" db="EMBL/GenBank/DDBJ databases">
        <authorList>
            <person name="Kim H.J."/>
            <person name="Triplett B.A."/>
        </authorList>
    </citation>
    <scope>NUCLEOTIDE SEQUENCE [LARGE SCALE GENOMIC DNA]</scope>
    <source>
        <strain evidence="2">FRACA_ARgP5</strain>
    </source>
</reference>
<dbReference type="AlphaFoldDB" id="A0A2I2KRA8"/>
<dbReference type="RefSeq" id="WP_101831898.1">
    <property type="nucleotide sequence ID" value="NZ_FZMO01000142.1"/>
</dbReference>
<evidence type="ECO:0000259" key="1">
    <source>
        <dbReference type="Pfam" id="PF13577"/>
    </source>
</evidence>
<sequence>MHDETSARIARLESERDILRTFTRFFRLLDTRQYEQVAEQCLTPDAELEVRLPTAHRLHGPGEVTRHLRTQLDARSEMTAHVPGLAVVDWNGHDQPFLTAYTTAWHWFTARAHLGDLRPADWTVVLLVEDAYRRHEGRWLIARRRVTPAAGLVAAGSPPPADPAGHR</sequence>
<dbReference type="InterPro" id="IPR037401">
    <property type="entry name" value="SnoaL-like"/>
</dbReference>
<protein>
    <recommendedName>
        <fullName evidence="1">SnoaL-like domain-containing protein</fullName>
    </recommendedName>
</protein>
<gene>
    <name evidence="2" type="ORF">FRACA_2260003</name>
</gene>
<evidence type="ECO:0000313" key="3">
    <source>
        <dbReference type="Proteomes" id="UP000234331"/>
    </source>
</evidence>
<dbReference type="OrthoDB" id="4941530at2"/>
<dbReference type="InterPro" id="IPR032710">
    <property type="entry name" value="NTF2-like_dom_sf"/>
</dbReference>
<keyword evidence="3" id="KW-1185">Reference proteome</keyword>
<dbReference type="Proteomes" id="UP000234331">
    <property type="component" value="Unassembled WGS sequence"/>
</dbReference>
<dbReference type="EMBL" id="FZMO01000142">
    <property type="protein sequence ID" value="SNQ48176.1"/>
    <property type="molecule type" value="Genomic_DNA"/>
</dbReference>
<name>A0A2I2KRA8_9ACTN</name>
<dbReference type="Gene3D" id="3.10.450.50">
    <property type="match status" value="1"/>
</dbReference>
<feature type="domain" description="SnoaL-like" evidence="1">
    <location>
        <begin position="11"/>
        <end position="145"/>
    </location>
</feature>
<organism evidence="2 3">
    <name type="scientific">Frankia canadensis</name>
    <dbReference type="NCBI Taxonomy" id="1836972"/>
    <lineage>
        <taxon>Bacteria</taxon>
        <taxon>Bacillati</taxon>
        <taxon>Actinomycetota</taxon>
        <taxon>Actinomycetes</taxon>
        <taxon>Frankiales</taxon>
        <taxon>Frankiaceae</taxon>
        <taxon>Frankia</taxon>
    </lineage>
</organism>
<accession>A0A2I2KRA8</accession>
<dbReference type="Pfam" id="PF13577">
    <property type="entry name" value="SnoaL_4"/>
    <property type="match status" value="1"/>
</dbReference>
<dbReference type="SUPFAM" id="SSF54427">
    <property type="entry name" value="NTF2-like"/>
    <property type="match status" value="1"/>
</dbReference>
<proteinExistence type="predicted"/>